<reference evidence="3" key="1">
    <citation type="journal article" date="2024" name="Antonie Van Leeuwenhoek">
        <title>Isoptericola haloaureus sp. nov., a dimorphic actinobacterium isolated from mangrove sediments of southeast India, implicating biosaline agricultural significance through nitrogen fixation and salt tolerance genes.</title>
        <authorList>
            <person name="Prathaban M."/>
            <person name="Prathiviraj R."/>
            <person name="Ravichandran M."/>
            <person name="Natarajan S.D."/>
            <person name="Sobanaa M."/>
            <person name="Hari Krishna Kumar S."/>
            <person name="Chandrasekar V."/>
            <person name="Selvin J."/>
        </authorList>
    </citation>
    <scope>NUCLEOTIDE SEQUENCE</scope>
    <source>
        <strain evidence="3">MP1014</strain>
    </source>
</reference>
<organism evidence="3 4">
    <name type="scientific">Isoptericola haloaureus</name>
    <dbReference type="NCBI Taxonomy" id="1542902"/>
    <lineage>
        <taxon>Bacteria</taxon>
        <taxon>Bacillati</taxon>
        <taxon>Actinomycetota</taxon>
        <taxon>Actinomycetes</taxon>
        <taxon>Micrococcales</taxon>
        <taxon>Promicromonosporaceae</taxon>
        <taxon>Isoptericola</taxon>
    </lineage>
</organism>
<reference evidence="3" key="2">
    <citation type="submission" date="2024-02" db="EMBL/GenBank/DDBJ databases">
        <authorList>
            <person name="Prathaban M."/>
            <person name="Mythili R."/>
            <person name="Sharmila Devi N."/>
            <person name="Sobanaa M."/>
            <person name="Prathiviraj R."/>
            <person name="Selvin J."/>
        </authorList>
    </citation>
    <scope>NUCLEOTIDE SEQUENCE</scope>
    <source>
        <strain evidence="3">MP1014</strain>
    </source>
</reference>
<sequence>MSSWNARRRLITAALVAVVVLGAAAVGVWLAVRDDANPQALRIEGEGPEVGSVPDDGGAPPGAPGVGTAWTVSADGRSFQDESGRPVLVRGDSPWSLLTDLSSEEIRDYLAAREEQGFNALLVSLLGATGNGGPSDSGATVDDVSPFLDGDVTRLNPEYWDHVHAAVAAASEHGVTMFLYPVDGWTIGTSFVPRSIDECRTYGAEVGARLADLSNIVWVTGGDYFPVTNEPEDGSDVDRCFDAVREGLDTAVERPFSIQLGYDKSVSTDNPFWRPRVDWNFVYTYFPTYRAVLDAVEAAPSIPAVMGEGNYEGENNQPETPPTTDETIRRQVLWAMTSGACGAFFGTDDWEFLPGWETRLDSSGAHAAATALDVVEEFAWWRLWPDTDDPLVTSGRGTLLTDDAPTDVLDNDYVTAALTPDGSQALVYVPSTRTITVDRARLAPDLRARWIDPASGVEAPAGDGPTYTTPGPNSDGATDWLLAFDGAA</sequence>
<feature type="region of interest" description="Disordered" evidence="1">
    <location>
        <begin position="45"/>
        <end position="71"/>
    </location>
</feature>
<proteinExistence type="predicted"/>
<dbReference type="RefSeq" id="WP_332901226.1">
    <property type="nucleotide sequence ID" value="NZ_JBAGLP010000110.1"/>
</dbReference>
<dbReference type="Pfam" id="PF13204">
    <property type="entry name" value="Apiosidase"/>
    <property type="match status" value="1"/>
</dbReference>
<dbReference type="SUPFAM" id="SSF51445">
    <property type="entry name" value="(Trans)glycosidases"/>
    <property type="match status" value="1"/>
</dbReference>
<dbReference type="Proteomes" id="UP001310387">
    <property type="component" value="Unassembled WGS sequence"/>
</dbReference>
<evidence type="ECO:0000313" key="3">
    <source>
        <dbReference type="EMBL" id="MEG3614428.1"/>
    </source>
</evidence>
<dbReference type="PANTHER" id="PTHR37836">
    <property type="entry name" value="LMO1036 PROTEIN"/>
    <property type="match status" value="1"/>
</dbReference>
<dbReference type="InterPro" id="IPR025277">
    <property type="entry name" value="Apiosidase-like_cat_dom"/>
</dbReference>
<comment type="caution">
    <text evidence="3">The sequence shown here is derived from an EMBL/GenBank/DDBJ whole genome shotgun (WGS) entry which is preliminary data.</text>
</comment>
<dbReference type="InterPro" id="IPR017853">
    <property type="entry name" value="GH"/>
</dbReference>
<evidence type="ECO:0000313" key="4">
    <source>
        <dbReference type="Proteomes" id="UP001310387"/>
    </source>
</evidence>
<gene>
    <name evidence="3" type="ORF">V5O49_04750</name>
</gene>
<evidence type="ECO:0000259" key="2">
    <source>
        <dbReference type="Pfam" id="PF13204"/>
    </source>
</evidence>
<dbReference type="EMBL" id="JBAGLP010000110">
    <property type="protein sequence ID" value="MEG3614428.1"/>
    <property type="molecule type" value="Genomic_DNA"/>
</dbReference>
<keyword evidence="4" id="KW-1185">Reference proteome</keyword>
<protein>
    <submittedName>
        <fullName evidence="3">DUF4038 domain-containing protein</fullName>
    </submittedName>
</protein>
<dbReference type="Gene3D" id="3.20.20.80">
    <property type="entry name" value="Glycosidases"/>
    <property type="match status" value="1"/>
</dbReference>
<accession>A0ABU7Z4V0</accession>
<feature type="domain" description="Apiosidase-like catalytic" evidence="2">
    <location>
        <begin position="74"/>
        <end position="381"/>
    </location>
</feature>
<feature type="region of interest" description="Disordered" evidence="1">
    <location>
        <begin position="454"/>
        <end position="476"/>
    </location>
</feature>
<dbReference type="PANTHER" id="PTHR37836:SF2">
    <property type="entry name" value="DUF4038 DOMAIN-CONTAINING PROTEIN"/>
    <property type="match status" value="1"/>
</dbReference>
<feature type="compositionally biased region" description="Polar residues" evidence="1">
    <location>
        <begin position="466"/>
        <end position="476"/>
    </location>
</feature>
<evidence type="ECO:0000256" key="1">
    <source>
        <dbReference type="SAM" id="MobiDB-lite"/>
    </source>
</evidence>
<name>A0ABU7Z4V0_9MICO</name>